<evidence type="ECO:0000259" key="1">
    <source>
        <dbReference type="Pfam" id="PF00551"/>
    </source>
</evidence>
<dbReference type="AlphaFoldDB" id="A0A151JI48"/>
<dbReference type="Proteomes" id="UP000075349">
    <property type="component" value="Unassembled WGS sequence"/>
</dbReference>
<dbReference type="Gene3D" id="3.40.50.12230">
    <property type="match status" value="1"/>
</dbReference>
<dbReference type="Pfam" id="PF00551">
    <property type="entry name" value="Formyl_trans_N"/>
    <property type="match status" value="1"/>
</dbReference>
<dbReference type="SUPFAM" id="SSF50486">
    <property type="entry name" value="FMT C-terminal domain-like"/>
    <property type="match status" value="1"/>
</dbReference>
<organism evidence="3 4">
    <name type="scientific">Vibrio cidicii</name>
    <dbReference type="NCBI Taxonomy" id="1763883"/>
    <lineage>
        <taxon>Bacteria</taxon>
        <taxon>Pseudomonadati</taxon>
        <taxon>Pseudomonadota</taxon>
        <taxon>Gammaproteobacteria</taxon>
        <taxon>Vibrionales</taxon>
        <taxon>Vibrionaceae</taxon>
        <taxon>Vibrio</taxon>
    </lineage>
</organism>
<gene>
    <name evidence="3" type="ORF">AUQ44_07585</name>
</gene>
<reference evidence="4" key="1">
    <citation type="submission" date="2015-12" db="EMBL/GenBank/DDBJ databases">
        <authorList>
            <person name="Tarr C.L."/>
            <person name="Gladney L.M."/>
        </authorList>
    </citation>
    <scope>NUCLEOTIDE SEQUENCE [LARGE SCALE GENOMIC DNA]</scope>
    <source>
        <strain evidence="4">2756-81</strain>
    </source>
</reference>
<dbReference type="InterPro" id="IPR002376">
    <property type="entry name" value="Formyl_transf_N"/>
</dbReference>
<comment type="caution">
    <text evidence="3">The sequence shown here is derived from an EMBL/GenBank/DDBJ whole genome shotgun (WGS) entry which is preliminary data.</text>
</comment>
<feature type="domain" description="Formyl transferase C-terminal" evidence="2">
    <location>
        <begin position="203"/>
        <end position="284"/>
    </location>
</feature>
<evidence type="ECO:0000313" key="3">
    <source>
        <dbReference type="EMBL" id="KYN25435.1"/>
    </source>
</evidence>
<dbReference type="PANTHER" id="PTHR11138">
    <property type="entry name" value="METHIONYL-TRNA FORMYLTRANSFERASE"/>
    <property type="match status" value="1"/>
</dbReference>
<dbReference type="SUPFAM" id="SSF53328">
    <property type="entry name" value="Formyltransferase"/>
    <property type="match status" value="1"/>
</dbReference>
<dbReference type="Pfam" id="PF02911">
    <property type="entry name" value="Formyl_trans_C"/>
    <property type="match status" value="1"/>
</dbReference>
<sequence>MKVGFIGCVDSSRAALETLLGVDGLTVSAVVTRDKSTVNADFCDLTDLCYINGIPIHFEDPKARTESVKFLESFDLDVIFCIGWSYLLDESILTLPRIGVIGFHPASLPLNRGRHPIIWALALGLEETASTFFLMDTGADSGPIANQVHISIEPDDNATSLYEKILRVSKIQLAKLGEDLVNGLLTFEEQDHSQATYWRKRNRKDGMIDFRMSAETIHNLVRALAPPYPGAELVFGQGSIVVKKSMIASESYPLNIEPGKVLDRTCDALLVKTAGTEAIWLFDIECGDIAKGDYL</sequence>
<name>A0A151JI48_9VIBR</name>
<dbReference type="InterPro" id="IPR005793">
    <property type="entry name" value="Formyl_trans_C"/>
</dbReference>
<protein>
    <recommendedName>
        <fullName evidence="5">Formyl transferase</fullName>
    </recommendedName>
</protein>
<dbReference type="EMBL" id="LOMK01000001">
    <property type="protein sequence ID" value="KYN25435.1"/>
    <property type="molecule type" value="Genomic_DNA"/>
</dbReference>
<dbReference type="InterPro" id="IPR011034">
    <property type="entry name" value="Formyl_transferase-like_C_sf"/>
</dbReference>
<dbReference type="PANTHER" id="PTHR11138:SF5">
    <property type="entry name" value="METHIONYL-TRNA FORMYLTRANSFERASE, MITOCHONDRIAL"/>
    <property type="match status" value="1"/>
</dbReference>
<evidence type="ECO:0000313" key="4">
    <source>
        <dbReference type="Proteomes" id="UP000075349"/>
    </source>
</evidence>
<feature type="domain" description="Formyl transferase N-terminal" evidence="1">
    <location>
        <begin position="64"/>
        <end position="170"/>
    </location>
</feature>
<evidence type="ECO:0008006" key="5">
    <source>
        <dbReference type="Google" id="ProtNLM"/>
    </source>
</evidence>
<evidence type="ECO:0000259" key="2">
    <source>
        <dbReference type="Pfam" id="PF02911"/>
    </source>
</evidence>
<proteinExistence type="predicted"/>
<accession>A0A151JI48</accession>
<dbReference type="GO" id="GO:0005829">
    <property type="term" value="C:cytosol"/>
    <property type="evidence" value="ECO:0007669"/>
    <property type="project" value="TreeGrafter"/>
</dbReference>
<dbReference type="GO" id="GO:0004479">
    <property type="term" value="F:methionyl-tRNA formyltransferase activity"/>
    <property type="evidence" value="ECO:0007669"/>
    <property type="project" value="TreeGrafter"/>
</dbReference>
<dbReference type="InterPro" id="IPR036477">
    <property type="entry name" value="Formyl_transf_N_sf"/>
</dbReference>